<proteinExistence type="predicted"/>
<evidence type="ECO:0000313" key="2">
    <source>
        <dbReference type="Proteomes" id="UP000656732"/>
    </source>
</evidence>
<sequence length="144" mass="15153">MGSLPSFRSHPTSSDTALQVISFSESAVADECAGEAGEGNEVLGFAFVSAVKSAAAGEPGQLSNDGEAALELTVQPRAETHQLLPKQTWVVVTYSSAADGSWSGTLREDEPFQVDHRPESVTVRVDGNCFHLSDTEGNVIESAD</sequence>
<evidence type="ECO:0000313" key="1">
    <source>
        <dbReference type="EMBL" id="GGR09022.1"/>
    </source>
</evidence>
<gene>
    <name evidence="1" type="ORF">GCM10010280_66050</name>
</gene>
<keyword evidence="2" id="KW-1185">Reference proteome</keyword>
<comment type="caution">
    <text evidence="1">The sequence shown here is derived from an EMBL/GenBank/DDBJ whole genome shotgun (WGS) entry which is preliminary data.</text>
</comment>
<dbReference type="EMBL" id="BMTU01000022">
    <property type="protein sequence ID" value="GGR09022.1"/>
    <property type="molecule type" value="Genomic_DNA"/>
</dbReference>
<accession>A0A918F6D3</accession>
<protein>
    <submittedName>
        <fullName evidence="1">Uncharacterized protein</fullName>
    </submittedName>
</protein>
<organism evidence="1 2">
    <name type="scientific">Streptomyces pilosus</name>
    <dbReference type="NCBI Taxonomy" id="28893"/>
    <lineage>
        <taxon>Bacteria</taxon>
        <taxon>Bacillati</taxon>
        <taxon>Actinomycetota</taxon>
        <taxon>Actinomycetes</taxon>
        <taxon>Kitasatosporales</taxon>
        <taxon>Streptomycetaceae</taxon>
        <taxon>Streptomyces</taxon>
    </lineage>
</organism>
<name>A0A918F6D3_9ACTN</name>
<reference evidence="1" key="1">
    <citation type="journal article" date="2014" name="Int. J. Syst. Evol. Microbiol.">
        <title>Complete genome sequence of Corynebacterium casei LMG S-19264T (=DSM 44701T), isolated from a smear-ripened cheese.</title>
        <authorList>
            <consortium name="US DOE Joint Genome Institute (JGI-PGF)"/>
            <person name="Walter F."/>
            <person name="Albersmeier A."/>
            <person name="Kalinowski J."/>
            <person name="Ruckert C."/>
        </authorList>
    </citation>
    <scope>NUCLEOTIDE SEQUENCE</scope>
    <source>
        <strain evidence="1">JCM 4403</strain>
    </source>
</reference>
<dbReference type="AlphaFoldDB" id="A0A918F6D3"/>
<reference evidence="1" key="2">
    <citation type="submission" date="2020-09" db="EMBL/GenBank/DDBJ databases">
        <authorList>
            <person name="Sun Q."/>
            <person name="Ohkuma M."/>
        </authorList>
    </citation>
    <scope>NUCLEOTIDE SEQUENCE</scope>
    <source>
        <strain evidence="1">JCM 4403</strain>
    </source>
</reference>
<dbReference type="Proteomes" id="UP000656732">
    <property type="component" value="Unassembled WGS sequence"/>
</dbReference>